<dbReference type="RefSeq" id="WP_209771079.1">
    <property type="nucleotide sequence ID" value="NZ_JAGINP010000028.1"/>
</dbReference>
<keyword evidence="6" id="KW-1185">Reference proteome</keyword>
<dbReference type="PANTHER" id="PTHR46796">
    <property type="entry name" value="HTH-TYPE TRANSCRIPTIONAL ACTIVATOR RHAS-RELATED"/>
    <property type="match status" value="1"/>
</dbReference>
<evidence type="ECO:0000313" key="5">
    <source>
        <dbReference type="EMBL" id="MBP2296221.1"/>
    </source>
</evidence>
<dbReference type="Gene3D" id="1.10.10.60">
    <property type="entry name" value="Homeodomain-like"/>
    <property type="match status" value="2"/>
</dbReference>
<dbReference type="InterPro" id="IPR032783">
    <property type="entry name" value="AraC_lig"/>
</dbReference>
<gene>
    <name evidence="5" type="ORF">J2851_006036</name>
</gene>
<dbReference type="Pfam" id="PF12852">
    <property type="entry name" value="Cupin_6"/>
    <property type="match status" value="1"/>
</dbReference>
<evidence type="ECO:0000256" key="3">
    <source>
        <dbReference type="ARBA" id="ARBA00023163"/>
    </source>
</evidence>
<keyword evidence="3" id="KW-0804">Transcription</keyword>
<dbReference type="EMBL" id="JAGINP010000028">
    <property type="protein sequence ID" value="MBP2296221.1"/>
    <property type="molecule type" value="Genomic_DNA"/>
</dbReference>
<dbReference type="PROSITE" id="PS01124">
    <property type="entry name" value="HTH_ARAC_FAMILY_2"/>
    <property type="match status" value="1"/>
</dbReference>
<keyword evidence="2" id="KW-0238">DNA-binding</keyword>
<accession>A0ABS4SUJ0</accession>
<evidence type="ECO:0000256" key="1">
    <source>
        <dbReference type="ARBA" id="ARBA00023015"/>
    </source>
</evidence>
<protein>
    <submittedName>
        <fullName evidence="5">AraC family transcriptional activator of mtrCDE</fullName>
    </submittedName>
</protein>
<dbReference type="PANTHER" id="PTHR46796:SF7">
    <property type="entry name" value="ARAC FAMILY TRANSCRIPTIONAL REGULATOR"/>
    <property type="match status" value="1"/>
</dbReference>
<evidence type="ECO:0000313" key="6">
    <source>
        <dbReference type="Proteomes" id="UP000781958"/>
    </source>
</evidence>
<name>A0ABS4SUJ0_9PROT</name>
<dbReference type="PRINTS" id="PR00032">
    <property type="entry name" value="HTHARAC"/>
</dbReference>
<reference evidence="5 6" key="1">
    <citation type="submission" date="2021-03" db="EMBL/GenBank/DDBJ databases">
        <title>Genomic Encyclopedia of Type Strains, Phase III (KMG-III): the genomes of soil and plant-associated and newly described type strains.</title>
        <authorList>
            <person name="Whitman W."/>
        </authorList>
    </citation>
    <scope>NUCLEOTIDE SEQUENCE [LARGE SCALE GENOMIC DNA]</scope>
    <source>
        <strain evidence="5 6">IMMIB AFH-6</strain>
    </source>
</reference>
<organism evidence="5 6">
    <name type="scientific">Azospirillum rugosum</name>
    <dbReference type="NCBI Taxonomy" id="416170"/>
    <lineage>
        <taxon>Bacteria</taxon>
        <taxon>Pseudomonadati</taxon>
        <taxon>Pseudomonadota</taxon>
        <taxon>Alphaproteobacteria</taxon>
        <taxon>Rhodospirillales</taxon>
        <taxon>Azospirillaceae</taxon>
        <taxon>Azospirillum</taxon>
    </lineage>
</organism>
<sequence>MDDALTRLAQLTRVHPRLDLLCRFADSWALPHDPEPDGAAPFHIVSRGSCTLELPDQRRSLALVAGDVVVLPHGARHTMRSDTALPHHAGPIVLTESHNGAVTVRTNADGQDASCEVICGHFRFEQARSNPLLAALPDALHLAAGRDAALARLGLLVEAVRAELQEARPGAASIAANLASALFTMIIRAHMDQANELRGILALLGNPTTGRAVVRMLEEPARPWTLEELADASHTSRAGLVRAFRKQADVAPLGLLAQLRFQAAAQLLTSTELPVSEVGVRVGYQAEEAFSRAFKRHFGVAPSEFRHAAI</sequence>
<dbReference type="Proteomes" id="UP000781958">
    <property type="component" value="Unassembled WGS sequence"/>
</dbReference>
<comment type="caution">
    <text evidence="5">The sequence shown here is derived from an EMBL/GenBank/DDBJ whole genome shotgun (WGS) entry which is preliminary data.</text>
</comment>
<dbReference type="InterPro" id="IPR050204">
    <property type="entry name" value="AraC_XylS_family_regulators"/>
</dbReference>
<dbReference type="InterPro" id="IPR020449">
    <property type="entry name" value="Tscrpt_reg_AraC-type_HTH"/>
</dbReference>
<dbReference type="InterPro" id="IPR018060">
    <property type="entry name" value="HTH_AraC"/>
</dbReference>
<evidence type="ECO:0000259" key="4">
    <source>
        <dbReference type="PROSITE" id="PS01124"/>
    </source>
</evidence>
<dbReference type="InterPro" id="IPR009057">
    <property type="entry name" value="Homeodomain-like_sf"/>
</dbReference>
<dbReference type="SUPFAM" id="SSF46689">
    <property type="entry name" value="Homeodomain-like"/>
    <property type="match status" value="1"/>
</dbReference>
<evidence type="ECO:0000256" key="2">
    <source>
        <dbReference type="ARBA" id="ARBA00023125"/>
    </source>
</evidence>
<dbReference type="SMART" id="SM00342">
    <property type="entry name" value="HTH_ARAC"/>
    <property type="match status" value="1"/>
</dbReference>
<feature type="domain" description="HTH araC/xylS-type" evidence="4">
    <location>
        <begin position="210"/>
        <end position="308"/>
    </location>
</feature>
<keyword evidence="1" id="KW-0805">Transcription regulation</keyword>
<dbReference type="Pfam" id="PF12833">
    <property type="entry name" value="HTH_18"/>
    <property type="match status" value="1"/>
</dbReference>
<proteinExistence type="predicted"/>